<evidence type="ECO:0000313" key="1">
    <source>
        <dbReference type="EMBL" id="KAF7257783.1"/>
    </source>
</evidence>
<protein>
    <submittedName>
        <fullName evidence="1">Uncharacterized protein</fullName>
    </submittedName>
</protein>
<reference evidence="1" key="1">
    <citation type="submission" date="2019-07" db="EMBL/GenBank/DDBJ databases">
        <title>Annotation for the trematode Paragonimus miyazaki's.</title>
        <authorList>
            <person name="Choi Y.-J."/>
        </authorList>
    </citation>
    <scope>NUCLEOTIDE SEQUENCE</scope>
    <source>
        <strain evidence="1">Japan</strain>
    </source>
</reference>
<evidence type="ECO:0000313" key="2">
    <source>
        <dbReference type="Proteomes" id="UP000822476"/>
    </source>
</evidence>
<keyword evidence="2" id="KW-1185">Reference proteome</keyword>
<organism evidence="1 2">
    <name type="scientific">Paragonimus skrjabini miyazakii</name>
    <dbReference type="NCBI Taxonomy" id="59628"/>
    <lineage>
        <taxon>Eukaryota</taxon>
        <taxon>Metazoa</taxon>
        <taxon>Spiralia</taxon>
        <taxon>Lophotrochozoa</taxon>
        <taxon>Platyhelminthes</taxon>
        <taxon>Trematoda</taxon>
        <taxon>Digenea</taxon>
        <taxon>Plagiorchiida</taxon>
        <taxon>Troglotremata</taxon>
        <taxon>Troglotrematidae</taxon>
        <taxon>Paragonimus</taxon>
    </lineage>
</organism>
<dbReference type="AlphaFoldDB" id="A0A8S9YXJ3"/>
<comment type="caution">
    <text evidence="1">The sequence shown here is derived from an EMBL/GenBank/DDBJ whole genome shotgun (WGS) entry which is preliminary data.</text>
</comment>
<gene>
    <name evidence="1" type="ORF">EG68_05003</name>
</gene>
<dbReference type="Proteomes" id="UP000822476">
    <property type="component" value="Unassembled WGS sequence"/>
</dbReference>
<sequence>MGMRQLRSIMAEVQCVWQLEFSTTQRYSTKVSELKRRSCQDDVASTQRNFADQSFRLTYIGNRFFPDGLS</sequence>
<accession>A0A8S9YXJ3</accession>
<proteinExistence type="predicted"/>
<dbReference type="EMBL" id="JTDE01002153">
    <property type="protein sequence ID" value="KAF7257783.1"/>
    <property type="molecule type" value="Genomic_DNA"/>
</dbReference>
<name>A0A8S9YXJ3_9TREM</name>